<organism evidence="1 2">
    <name type="scientific">Hyaloscypha hepaticicola</name>
    <dbReference type="NCBI Taxonomy" id="2082293"/>
    <lineage>
        <taxon>Eukaryota</taxon>
        <taxon>Fungi</taxon>
        <taxon>Dikarya</taxon>
        <taxon>Ascomycota</taxon>
        <taxon>Pezizomycotina</taxon>
        <taxon>Leotiomycetes</taxon>
        <taxon>Helotiales</taxon>
        <taxon>Hyaloscyphaceae</taxon>
        <taxon>Hyaloscypha</taxon>
    </lineage>
</organism>
<sequence length="122" mass="13899">MMHDFYSLGIVFTEIAFWRTSVLPKKKESTGRFEIVHNPEFWCGLLEKRKNENDADEIRKLYLRLVKGGVSRQIRGCFTQVIETYLNYLDEPSEESAAALSDTEIGIGIIGRVVEALEAVSL</sequence>
<gene>
    <name evidence="1" type="ORF">NA56DRAFT_658318</name>
</gene>
<reference evidence="1 2" key="1">
    <citation type="submission" date="2016-05" db="EMBL/GenBank/DDBJ databases">
        <title>A degradative enzymes factory behind the ericoid mycorrhizal symbiosis.</title>
        <authorList>
            <consortium name="DOE Joint Genome Institute"/>
            <person name="Martino E."/>
            <person name="Morin E."/>
            <person name="Grelet G."/>
            <person name="Kuo A."/>
            <person name="Kohler A."/>
            <person name="Daghino S."/>
            <person name="Barry K."/>
            <person name="Choi C."/>
            <person name="Cichocki N."/>
            <person name="Clum A."/>
            <person name="Copeland A."/>
            <person name="Hainaut M."/>
            <person name="Haridas S."/>
            <person name="Labutti K."/>
            <person name="Lindquist E."/>
            <person name="Lipzen A."/>
            <person name="Khouja H.-R."/>
            <person name="Murat C."/>
            <person name="Ohm R."/>
            <person name="Olson A."/>
            <person name="Spatafora J."/>
            <person name="Veneault-Fourrey C."/>
            <person name="Henrissat B."/>
            <person name="Grigoriev I."/>
            <person name="Martin F."/>
            <person name="Perotto S."/>
        </authorList>
    </citation>
    <scope>NUCLEOTIDE SEQUENCE [LARGE SCALE GENOMIC DNA]</scope>
    <source>
        <strain evidence="1 2">UAMH 7357</strain>
    </source>
</reference>
<accession>A0A2J6Q809</accession>
<dbReference type="EMBL" id="KZ613478">
    <property type="protein sequence ID" value="PMD22410.1"/>
    <property type="molecule type" value="Genomic_DNA"/>
</dbReference>
<name>A0A2J6Q809_9HELO</name>
<protein>
    <submittedName>
        <fullName evidence="1">Uncharacterized protein</fullName>
    </submittedName>
</protein>
<proteinExistence type="predicted"/>
<keyword evidence="2" id="KW-1185">Reference proteome</keyword>
<dbReference type="AlphaFoldDB" id="A0A2J6Q809"/>
<evidence type="ECO:0000313" key="2">
    <source>
        <dbReference type="Proteomes" id="UP000235672"/>
    </source>
</evidence>
<dbReference type="OrthoDB" id="1911848at2759"/>
<evidence type="ECO:0000313" key="1">
    <source>
        <dbReference type="EMBL" id="PMD22410.1"/>
    </source>
</evidence>
<dbReference type="Proteomes" id="UP000235672">
    <property type="component" value="Unassembled WGS sequence"/>
</dbReference>